<comment type="caution">
    <text evidence="1">The sequence shown here is derived from an EMBL/GenBank/DDBJ whole genome shotgun (WGS) entry which is preliminary data.</text>
</comment>
<proteinExistence type="predicted"/>
<gene>
    <name evidence="1" type="ORF">LCGC14_1312010</name>
</gene>
<dbReference type="PROSITE" id="PS51257">
    <property type="entry name" value="PROKAR_LIPOPROTEIN"/>
    <property type="match status" value="1"/>
</dbReference>
<evidence type="ECO:0008006" key="2">
    <source>
        <dbReference type="Google" id="ProtNLM"/>
    </source>
</evidence>
<dbReference type="AlphaFoldDB" id="A0A0F9KMJ5"/>
<dbReference type="EMBL" id="LAZR01007753">
    <property type="protein sequence ID" value="KKM83183.1"/>
    <property type="molecule type" value="Genomic_DNA"/>
</dbReference>
<reference evidence="1" key="1">
    <citation type="journal article" date="2015" name="Nature">
        <title>Complex archaea that bridge the gap between prokaryotes and eukaryotes.</title>
        <authorList>
            <person name="Spang A."/>
            <person name="Saw J.H."/>
            <person name="Jorgensen S.L."/>
            <person name="Zaremba-Niedzwiedzka K."/>
            <person name="Martijn J."/>
            <person name="Lind A.E."/>
            <person name="van Eijk R."/>
            <person name="Schleper C."/>
            <person name="Guy L."/>
            <person name="Ettema T.J."/>
        </authorList>
    </citation>
    <scope>NUCLEOTIDE SEQUENCE</scope>
</reference>
<organism evidence="1">
    <name type="scientific">marine sediment metagenome</name>
    <dbReference type="NCBI Taxonomy" id="412755"/>
    <lineage>
        <taxon>unclassified sequences</taxon>
        <taxon>metagenomes</taxon>
        <taxon>ecological metagenomes</taxon>
    </lineage>
</organism>
<name>A0A0F9KMJ5_9ZZZZ</name>
<evidence type="ECO:0000313" key="1">
    <source>
        <dbReference type="EMBL" id="KKM83183.1"/>
    </source>
</evidence>
<accession>A0A0F9KMJ5</accession>
<sequence length="156" mass="17110">MRYLIICTLMLLLAACGPDGCQNAGGGTVARKPTAYRGDPTANLPYIETGKIHLRRDVDCMGIMCTQWAGLRPTIHNPTNQSVVVKIVCKYWLDDAKLAKANPTKTIQIIRRSSRTFEGFDLLFNAESGLRLGLAARCTATFAGYPEKYSDAVPVK</sequence>
<protein>
    <recommendedName>
        <fullName evidence="2">Lipoprotein</fullName>
    </recommendedName>
</protein>